<keyword evidence="2" id="KW-1185">Reference proteome</keyword>
<organism evidence="1 2">
    <name type="scientific">Brevundimonas guildfordensis</name>
    <dbReference type="NCBI Taxonomy" id="2762241"/>
    <lineage>
        <taxon>Bacteria</taxon>
        <taxon>Pseudomonadati</taxon>
        <taxon>Pseudomonadota</taxon>
        <taxon>Alphaproteobacteria</taxon>
        <taxon>Caulobacterales</taxon>
        <taxon>Caulobacteraceae</taxon>
        <taxon>Brevundimonas</taxon>
    </lineage>
</organism>
<gene>
    <name evidence="1" type="ORF">H9656_01815</name>
</gene>
<name>A0ABR8QX54_9CAUL</name>
<reference evidence="1 2" key="1">
    <citation type="submission" date="2020-08" db="EMBL/GenBank/DDBJ databases">
        <title>A Genomic Blueprint of the Chicken Gut Microbiome.</title>
        <authorList>
            <person name="Gilroy R."/>
            <person name="Ravi A."/>
            <person name="Getino M."/>
            <person name="Pursley I."/>
            <person name="Horton D.L."/>
            <person name="Alikhan N.-F."/>
            <person name="Baker D."/>
            <person name="Gharbi K."/>
            <person name="Hall N."/>
            <person name="Watson M."/>
            <person name="Adriaenssens E.M."/>
            <person name="Foster-Nyarko E."/>
            <person name="Jarju S."/>
            <person name="Secka A."/>
            <person name="Antonio M."/>
            <person name="Oren A."/>
            <person name="Chaudhuri R."/>
            <person name="La Ragione R.M."/>
            <person name="Hildebrand F."/>
            <person name="Pallen M.J."/>
        </authorList>
    </citation>
    <scope>NUCLEOTIDE SEQUENCE [LARGE SCALE GENOMIC DNA]</scope>
    <source>
        <strain evidence="1 2">Sa3CVA3</strain>
    </source>
</reference>
<evidence type="ECO:0000313" key="2">
    <source>
        <dbReference type="Proteomes" id="UP000638918"/>
    </source>
</evidence>
<proteinExistence type="predicted"/>
<accession>A0ABR8QX54</accession>
<protein>
    <submittedName>
        <fullName evidence="1">Uncharacterized protein</fullName>
    </submittedName>
</protein>
<dbReference type="Proteomes" id="UP000638918">
    <property type="component" value="Unassembled WGS sequence"/>
</dbReference>
<evidence type="ECO:0000313" key="1">
    <source>
        <dbReference type="EMBL" id="MBD7940116.1"/>
    </source>
</evidence>
<comment type="caution">
    <text evidence="1">The sequence shown here is derived from an EMBL/GenBank/DDBJ whole genome shotgun (WGS) entry which is preliminary data.</text>
</comment>
<dbReference type="EMBL" id="JACSQU010000001">
    <property type="protein sequence ID" value="MBD7940116.1"/>
    <property type="molecule type" value="Genomic_DNA"/>
</dbReference>
<sequence>MVPLIGLGLDQRKLRNPWWFNAERGLLVNTEGVHHSKAFQSDPELLGLTHDDINFKAGWDARYIGHREQKEFYWAYPNLLLREGWVRIDVVEIGSEVTIIICAPKMSLVDDAINIARQKAHQTVHRLVVVVFPRTEVTSKMETQRIELSGAPLHTALRSGISSFARPDMLSGKEASHSKMRPSRCPFGFGGR</sequence>
<dbReference type="RefSeq" id="WP_191742577.1">
    <property type="nucleotide sequence ID" value="NZ_JACSQU010000001.1"/>
</dbReference>